<dbReference type="Pfam" id="PF00664">
    <property type="entry name" value="ABC_membrane"/>
    <property type="match status" value="1"/>
</dbReference>
<dbReference type="GO" id="GO:0016020">
    <property type="term" value="C:membrane"/>
    <property type="evidence" value="ECO:0007669"/>
    <property type="project" value="UniProtKB-SubCell"/>
</dbReference>
<evidence type="ECO:0000256" key="3">
    <source>
        <dbReference type="ARBA" id="ARBA00022741"/>
    </source>
</evidence>
<evidence type="ECO:0000256" key="4">
    <source>
        <dbReference type="ARBA" id="ARBA00022840"/>
    </source>
</evidence>
<feature type="transmembrane region" description="Helical" evidence="7">
    <location>
        <begin position="82"/>
        <end position="109"/>
    </location>
</feature>
<dbReference type="Gene3D" id="3.40.50.300">
    <property type="entry name" value="P-loop containing nucleotide triphosphate hydrolases"/>
    <property type="match status" value="1"/>
</dbReference>
<sequence length="659" mass="70887">MTAESVFDRYRADVTAPMRRLFSTYGEPRYRWFVIGVLANLIAQFASLLPPVVLGAAINVLTNEGAYRLPLVPAGVLPSGDLALFELSVLLIGGSFLLTGFFTWVYGIAANEFAHGVMHAVRVDCFEKLAALDMAFFDDKQTGEVMSILSSDTENLELFLDNALTNSVRLGAMLLGIGIVLFAENAYLAVVTLLVAPLMVAFTRWFMHRAEPLYAERRSSVGKLNTRLENAISGMELTKSTASESYEVGRVETASKRLFDDTMAMLKLSYFYRPGMELLAGVSFTLTFVVGGYWLFVGPPPLATGELGAGTFVTFLFLSQRFATPLAEVSNIVDQYENALASAERVFGLMDVPVGVADSEDAVAVESLSGQVEYDDVSFAYGDGPVGLAATSVAGAADDDATADGGTDAREATATDSGQVIDGVSFAAEPGETIALVGPTGAGKSTLAKLLLRLYDVTGGAVRVDGHDVRDLTLRSLRSQIGYVGQDTFLFDGTIAENIEYGDFEADDGAVREAAKAAEAHEFIQNLPDGYDTRVGERGVKLSGGQRQRIAIARVVLRDPPILVLDEATSAVDTETEYLIQRSLDALSEDRTTVAIAHRLSTVKDADRILVVEDGVVTERGSHSALLERDGLYADLWRVQAGDLASLPEGFRTRVGDDD</sequence>
<dbReference type="Gene3D" id="1.20.1560.10">
    <property type="entry name" value="ABC transporter type 1, transmembrane domain"/>
    <property type="match status" value="1"/>
</dbReference>
<organism evidence="10 11">
    <name type="scientific">Salinirubrum litoreum</name>
    <dbReference type="NCBI Taxonomy" id="1126234"/>
    <lineage>
        <taxon>Archaea</taxon>
        <taxon>Methanobacteriati</taxon>
        <taxon>Methanobacteriota</taxon>
        <taxon>Stenosarchaea group</taxon>
        <taxon>Halobacteria</taxon>
        <taxon>Halobacteriales</taxon>
        <taxon>Haloferacaceae</taxon>
        <taxon>Salinirubrum</taxon>
    </lineage>
</organism>
<dbReference type="InterPro" id="IPR017871">
    <property type="entry name" value="ABC_transporter-like_CS"/>
</dbReference>
<dbReference type="InterPro" id="IPR011527">
    <property type="entry name" value="ABC1_TM_dom"/>
</dbReference>
<keyword evidence="2 7" id="KW-0812">Transmembrane</keyword>
<reference evidence="10 11" key="1">
    <citation type="journal article" date="2019" name="Int. J. Syst. Evol. Microbiol.">
        <title>The Global Catalogue of Microorganisms (GCM) 10K type strain sequencing project: providing services to taxonomists for standard genome sequencing and annotation.</title>
        <authorList>
            <consortium name="The Broad Institute Genomics Platform"/>
            <consortium name="The Broad Institute Genome Sequencing Center for Infectious Disease"/>
            <person name="Wu L."/>
            <person name="Ma J."/>
        </authorList>
    </citation>
    <scope>NUCLEOTIDE SEQUENCE [LARGE SCALE GENOMIC DNA]</scope>
    <source>
        <strain evidence="10 11">CGMCC 1.12237</strain>
    </source>
</reference>
<comment type="subcellular location">
    <subcellularLocation>
        <location evidence="1">Membrane</location>
        <topology evidence="1">Multi-pass membrane protein</topology>
    </subcellularLocation>
</comment>
<dbReference type="InterPro" id="IPR036640">
    <property type="entry name" value="ABC1_TM_sf"/>
</dbReference>
<evidence type="ECO:0000259" key="8">
    <source>
        <dbReference type="PROSITE" id="PS50893"/>
    </source>
</evidence>
<keyword evidence="6 7" id="KW-0472">Membrane</keyword>
<evidence type="ECO:0000256" key="6">
    <source>
        <dbReference type="ARBA" id="ARBA00023136"/>
    </source>
</evidence>
<dbReference type="InterPro" id="IPR027417">
    <property type="entry name" value="P-loop_NTPase"/>
</dbReference>
<keyword evidence="5 7" id="KW-1133">Transmembrane helix</keyword>
<evidence type="ECO:0000256" key="5">
    <source>
        <dbReference type="ARBA" id="ARBA00022989"/>
    </source>
</evidence>
<dbReference type="CDD" id="cd18565">
    <property type="entry name" value="ABC_6TM_exporter_like"/>
    <property type="match status" value="1"/>
</dbReference>
<feature type="transmembrane region" description="Helical" evidence="7">
    <location>
        <begin position="187"/>
        <end position="207"/>
    </location>
</feature>
<dbReference type="PANTHER" id="PTHR24221">
    <property type="entry name" value="ATP-BINDING CASSETTE SUB-FAMILY B"/>
    <property type="match status" value="1"/>
</dbReference>
<evidence type="ECO:0000256" key="2">
    <source>
        <dbReference type="ARBA" id="ARBA00022692"/>
    </source>
</evidence>
<keyword evidence="3" id="KW-0547">Nucleotide-binding</keyword>
<dbReference type="SUPFAM" id="SSF90123">
    <property type="entry name" value="ABC transporter transmembrane region"/>
    <property type="match status" value="1"/>
</dbReference>
<feature type="transmembrane region" description="Helical" evidence="7">
    <location>
        <begin position="32"/>
        <end position="62"/>
    </location>
</feature>
<evidence type="ECO:0000313" key="10">
    <source>
        <dbReference type="EMBL" id="MFC5367627.1"/>
    </source>
</evidence>
<feature type="transmembrane region" description="Helical" evidence="7">
    <location>
        <begin position="275"/>
        <end position="296"/>
    </location>
</feature>
<keyword evidence="11" id="KW-1185">Reference proteome</keyword>
<dbReference type="InterPro" id="IPR003593">
    <property type="entry name" value="AAA+_ATPase"/>
</dbReference>
<proteinExistence type="predicted"/>
<dbReference type="PANTHER" id="PTHR24221:SF654">
    <property type="entry name" value="ATP-BINDING CASSETTE SUB-FAMILY B MEMBER 6"/>
    <property type="match status" value="1"/>
</dbReference>
<dbReference type="RefSeq" id="WP_227229875.1">
    <property type="nucleotide sequence ID" value="NZ_JAJCVJ010000002.1"/>
</dbReference>
<dbReference type="PROSITE" id="PS00211">
    <property type="entry name" value="ABC_TRANSPORTER_1"/>
    <property type="match status" value="1"/>
</dbReference>
<protein>
    <submittedName>
        <fullName evidence="10">ABC transporter ATP-binding protein</fullName>
    </submittedName>
</protein>
<gene>
    <name evidence="10" type="ORF">ACFPJ5_11835</name>
</gene>
<dbReference type="InterPro" id="IPR003439">
    <property type="entry name" value="ABC_transporter-like_ATP-bd"/>
</dbReference>
<evidence type="ECO:0000256" key="7">
    <source>
        <dbReference type="SAM" id="Phobius"/>
    </source>
</evidence>
<keyword evidence="4 10" id="KW-0067">ATP-binding</keyword>
<feature type="transmembrane region" description="Helical" evidence="7">
    <location>
        <begin position="163"/>
        <end position="181"/>
    </location>
</feature>
<comment type="caution">
    <text evidence="10">The sequence shown here is derived from an EMBL/GenBank/DDBJ whole genome shotgun (WGS) entry which is preliminary data.</text>
</comment>
<dbReference type="Proteomes" id="UP001596201">
    <property type="component" value="Unassembled WGS sequence"/>
</dbReference>
<name>A0ABD5RCT1_9EURY</name>
<dbReference type="PROSITE" id="PS50893">
    <property type="entry name" value="ABC_TRANSPORTER_2"/>
    <property type="match status" value="1"/>
</dbReference>
<dbReference type="Pfam" id="PF00005">
    <property type="entry name" value="ABC_tran"/>
    <property type="match status" value="1"/>
</dbReference>
<dbReference type="AlphaFoldDB" id="A0ABD5RCT1"/>
<accession>A0ABD5RCT1</accession>
<feature type="domain" description="ABC transporter" evidence="8">
    <location>
        <begin position="372"/>
        <end position="639"/>
    </location>
</feature>
<feature type="domain" description="ABC transmembrane type-1" evidence="9">
    <location>
        <begin position="34"/>
        <end position="338"/>
    </location>
</feature>
<dbReference type="SMART" id="SM00382">
    <property type="entry name" value="AAA"/>
    <property type="match status" value="1"/>
</dbReference>
<evidence type="ECO:0000256" key="1">
    <source>
        <dbReference type="ARBA" id="ARBA00004141"/>
    </source>
</evidence>
<dbReference type="SUPFAM" id="SSF52540">
    <property type="entry name" value="P-loop containing nucleoside triphosphate hydrolases"/>
    <property type="match status" value="1"/>
</dbReference>
<dbReference type="GO" id="GO:0005524">
    <property type="term" value="F:ATP binding"/>
    <property type="evidence" value="ECO:0007669"/>
    <property type="project" value="UniProtKB-KW"/>
</dbReference>
<dbReference type="EMBL" id="JBHSKX010000002">
    <property type="protein sequence ID" value="MFC5367627.1"/>
    <property type="molecule type" value="Genomic_DNA"/>
</dbReference>
<evidence type="ECO:0000259" key="9">
    <source>
        <dbReference type="PROSITE" id="PS50929"/>
    </source>
</evidence>
<dbReference type="PROSITE" id="PS50929">
    <property type="entry name" value="ABC_TM1F"/>
    <property type="match status" value="1"/>
</dbReference>
<dbReference type="InterPro" id="IPR039421">
    <property type="entry name" value="Type_1_exporter"/>
</dbReference>
<evidence type="ECO:0000313" key="11">
    <source>
        <dbReference type="Proteomes" id="UP001596201"/>
    </source>
</evidence>